<dbReference type="Proteomes" id="UP000659388">
    <property type="component" value="Unassembled WGS sequence"/>
</dbReference>
<dbReference type="Gene3D" id="3.90.550.10">
    <property type="entry name" value="Spore Coat Polysaccharide Biosynthesis Protein SpsA, Chain A"/>
    <property type="match status" value="1"/>
</dbReference>
<dbReference type="PANTHER" id="PTHR42866:SF1">
    <property type="entry name" value="SPORE COAT POLYSACCHARIDE BIOSYNTHESIS PROTEIN SPSF"/>
    <property type="match status" value="1"/>
</dbReference>
<keyword evidence="2" id="KW-1185">Reference proteome</keyword>
<evidence type="ECO:0008006" key="3">
    <source>
        <dbReference type="Google" id="ProtNLM"/>
    </source>
</evidence>
<dbReference type="Pfam" id="PF02348">
    <property type="entry name" value="CTP_transf_3"/>
    <property type="match status" value="1"/>
</dbReference>
<dbReference type="InterPro" id="IPR003329">
    <property type="entry name" value="Cytidylyl_trans"/>
</dbReference>
<gene>
    <name evidence="1" type="ORF">JL102_04535</name>
</gene>
<dbReference type="PANTHER" id="PTHR42866">
    <property type="entry name" value="3-DEOXY-MANNO-OCTULOSONATE CYTIDYLYLTRANSFERASE"/>
    <property type="match status" value="1"/>
</dbReference>
<evidence type="ECO:0000313" key="2">
    <source>
        <dbReference type="Proteomes" id="UP000659388"/>
    </source>
</evidence>
<dbReference type="SUPFAM" id="SSF53448">
    <property type="entry name" value="Nucleotide-diphospho-sugar transferases"/>
    <property type="match status" value="1"/>
</dbReference>
<comment type="caution">
    <text evidence="1">The sequence shown here is derived from an EMBL/GenBank/DDBJ whole genome shotgun (WGS) entry which is preliminary data.</text>
</comment>
<dbReference type="AlphaFoldDB" id="A0A937F454"/>
<name>A0A937F454_9BACT</name>
<accession>A0A937F454</accession>
<dbReference type="GO" id="GO:0005829">
    <property type="term" value="C:cytosol"/>
    <property type="evidence" value="ECO:0007669"/>
    <property type="project" value="TreeGrafter"/>
</dbReference>
<dbReference type="EMBL" id="JAESIY010000002">
    <property type="protein sequence ID" value="MBL3655385.1"/>
    <property type="molecule type" value="Genomic_DNA"/>
</dbReference>
<dbReference type="InterPro" id="IPR029044">
    <property type="entry name" value="Nucleotide-diphossugar_trans"/>
</dbReference>
<proteinExistence type="predicted"/>
<sequence>MECDIIVQARMSSTRMPGKILKPFFKTESILEVQIGNIQCLVGSVIIATSNNSADDVLENFANGKGAKVFRGDEQDVMSRFIEGSSADFIIRICSDNPFLDLLYLQKLIDNVEEGIDYVSYKDYEGTPAIRTHWGLFAELVKRSALEKAYMLTENDENKSFYREHVTNYIYENPQLFKVKLLDAPAEVFHRKDLRFTIDTPEDFENMQNLYEKMITSEDPFNLSLLVKYADEDLMIKEIMQQGINKFSK</sequence>
<organism evidence="1 2">
    <name type="scientific">Fulvivirga sediminis</name>
    <dbReference type="NCBI Taxonomy" id="2803949"/>
    <lineage>
        <taxon>Bacteria</taxon>
        <taxon>Pseudomonadati</taxon>
        <taxon>Bacteroidota</taxon>
        <taxon>Cytophagia</taxon>
        <taxon>Cytophagales</taxon>
        <taxon>Fulvivirgaceae</taxon>
        <taxon>Fulvivirga</taxon>
    </lineage>
</organism>
<reference evidence="1" key="1">
    <citation type="submission" date="2021-01" db="EMBL/GenBank/DDBJ databases">
        <title>Fulvivirga kasyanovii gen. nov., sp nov., a novel member of the phylum Bacteroidetes isolated from seawater in a mussel farm.</title>
        <authorList>
            <person name="Zhao L.-H."/>
            <person name="Wang Z.-J."/>
        </authorList>
    </citation>
    <scope>NUCLEOTIDE SEQUENCE</scope>
    <source>
        <strain evidence="1">2943</strain>
    </source>
</reference>
<evidence type="ECO:0000313" key="1">
    <source>
        <dbReference type="EMBL" id="MBL3655385.1"/>
    </source>
</evidence>
<protein>
    <recommendedName>
        <fullName evidence="3">Glycosyl transferase family 2</fullName>
    </recommendedName>
</protein>
<dbReference type="RefSeq" id="WP_202243061.1">
    <property type="nucleotide sequence ID" value="NZ_JAESIY010000002.1"/>
</dbReference>